<evidence type="ECO:0000313" key="4">
    <source>
        <dbReference type="Proteomes" id="UP000663855"/>
    </source>
</evidence>
<feature type="domain" description="AAA+ ATPase" evidence="2">
    <location>
        <begin position="643"/>
        <end position="781"/>
    </location>
</feature>
<feature type="coiled-coil region" evidence="1">
    <location>
        <begin position="594"/>
        <end position="628"/>
    </location>
</feature>
<dbReference type="InterPro" id="IPR003960">
    <property type="entry name" value="ATPase_AAA_CS"/>
</dbReference>
<dbReference type="InterPro" id="IPR003593">
    <property type="entry name" value="AAA+_ATPase"/>
</dbReference>
<reference evidence="3" key="1">
    <citation type="submission" date="2021-02" db="EMBL/GenBank/DDBJ databases">
        <authorList>
            <person name="Nowell W R."/>
        </authorList>
    </citation>
    <scope>NUCLEOTIDE SEQUENCE</scope>
</reference>
<dbReference type="Proteomes" id="UP000663855">
    <property type="component" value="Unassembled WGS sequence"/>
</dbReference>
<proteinExistence type="predicted"/>
<accession>A0A815Z028</accession>
<dbReference type="InterPro" id="IPR003959">
    <property type="entry name" value="ATPase_AAA_core"/>
</dbReference>
<evidence type="ECO:0000313" key="3">
    <source>
        <dbReference type="EMBL" id="CAF1578177.1"/>
    </source>
</evidence>
<dbReference type="PANTHER" id="PTHR23074:SF83">
    <property type="entry name" value="VACUOLAR PROTEIN SORTING-ASSOCIATED PROTEIN 4A"/>
    <property type="match status" value="1"/>
</dbReference>
<gene>
    <name evidence="3" type="ORF">CJN711_LOCUS32693</name>
</gene>
<dbReference type="GO" id="GO:0016887">
    <property type="term" value="F:ATP hydrolysis activity"/>
    <property type="evidence" value="ECO:0007669"/>
    <property type="project" value="InterPro"/>
</dbReference>
<dbReference type="AlphaFoldDB" id="A0A815Z028"/>
<dbReference type="InterPro" id="IPR050304">
    <property type="entry name" value="MT-severing_AAA_ATPase"/>
</dbReference>
<dbReference type="EMBL" id="CAJNOV010015694">
    <property type="protein sequence ID" value="CAF1578177.1"/>
    <property type="molecule type" value="Genomic_DNA"/>
</dbReference>
<comment type="caution">
    <text evidence="3">The sequence shown here is derived from an EMBL/GenBank/DDBJ whole genome shotgun (WGS) entry which is preliminary data.</text>
</comment>
<dbReference type="SMART" id="SM00382">
    <property type="entry name" value="AAA"/>
    <property type="match status" value="1"/>
</dbReference>
<dbReference type="InterPro" id="IPR027417">
    <property type="entry name" value="P-loop_NTPase"/>
</dbReference>
<organism evidence="3 4">
    <name type="scientific">Rotaria magnacalcarata</name>
    <dbReference type="NCBI Taxonomy" id="392030"/>
    <lineage>
        <taxon>Eukaryota</taxon>
        <taxon>Metazoa</taxon>
        <taxon>Spiralia</taxon>
        <taxon>Gnathifera</taxon>
        <taxon>Rotifera</taxon>
        <taxon>Eurotatoria</taxon>
        <taxon>Bdelloidea</taxon>
        <taxon>Philodinida</taxon>
        <taxon>Philodinidae</taxon>
        <taxon>Rotaria</taxon>
    </lineage>
</organism>
<dbReference type="Gene3D" id="3.40.50.300">
    <property type="entry name" value="P-loop containing nucleotide triphosphate hydrolases"/>
    <property type="match status" value="1"/>
</dbReference>
<dbReference type="Pfam" id="PF00004">
    <property type="entry name" value="AAA"/>
    <property type="match status" value="1"/>
</dbReference>
<dbReference type="GO" id="GO:0005524">
    <property type="term" value="F:ATP binding"/>
    <property type="evidence" value="ECO:0007669"/>
    <property type="project" value="InterPro"/>
</dbReference>
<dbReference type="SUPFAM" id="SSF52540">
    <property type="entry name" value="P-loop containing nucleoside triphosphate hydrolases"/>
    <property type="match status" value="1"/>
</dbReference>
<sequence length="1232" mass="141956">MNNTELISVLDYLRLSNSKVHEEHLIKVRDCYRKVLQLSTDDLLPEDPNEEAIGKVVRHLGLSVNTDESLEYLEECIRYQDINDAIVMVKTKLEGEVKQWPDPIHVVVPTTSLPHRARSTPQCAQEPIAIADIDCLLTFKILTDEVRQFIHSFLLQDLKTLYKQTTTESSSWLILFGELFCLEKKSILNLFIRQQLRDRGTLTSSVYQNSNCFNLIEPVSLTDEFGTWQYDHWRGLLDLKLSPHGNNASFPPRWKLADRADIHCLMVNNDSTVVKSLALNSEKIRTASLDVFVRDVCAHENNDQADRWLSGLHKEDILTFNHLANLRQAEWDNIRNLSVNAKKILHKEDILTFNHLANLRQAEWDNIRNLSVNAKKILKTAVDHARETMGDKRYQHISDDSDEDADDGMISNVTRNVSYSCSELLANLHLIKLFICYALREKRALRRLGTLPKLEATCLNKVFREMRAEGFADDGLFDKMAEFFLPLTISEQELFIERELDIQKRQKLMQHQEQLTIDMDKKTKVVDEQSRIFWTYDEQINSLEERLNNSRTNYTRERSTMIPGSGDGQQQQAQALQQLDREWRQQDRKVNREINEKKRLKEDLGKVIDDFQKELDDDTERLKNIETELAVSPKYVDKRLVQPARGLIMYGPPGTGKSEIMSKLAVKIGIVMVGPPLAAGELNRPLVGESERVLIALCQRCYRIPYAMCCVSIDEIDSLAPKRDEDSTEGKIDKISVLLSLIEGIKDVPNLMILCATNRLHMMDEAFLRRMSGKFFVGRPSSDARIAILKTIPDCALEPEILDRLSVATTNFSGAAVRALTRGITVKCIATRRSKEDYKVNYIEALEMVDRTAQQYQIFFGCETLPRLLLRNLRSNIPNIHQLPRHSSYTGRIVVDLCSGYVRIEVRKRNTDPANNDLSIIEYELHRTEINVQALLGRLSSYGKTRNVQLLQLVDLNLLASQGAYDEKKVFETLKDRFDECVAYCRSMIVYDLDALVGVNKSESDSNMGRSTSSSVVNQNIYTYVRARFRDCAIEYCQDESTDKIERWAVAIIREPFLLRQFCSDVQFARTPREERELELERQKAEYQIKCVKCKDYYIENENKMGNCAHHDGFIYDNSEADLTKYTQSEAMLLLAKLECDVINNVERRDELERQKNKFKWICCDAVFVSGNVGGCKKGKHGFKLNENGNLQQNANTTDDDLLQATVQQWEEAYFLNEEYNDKWLLLLQNRS</sequence>
<keyword evidence="1" id="KW-0175">Coiled coil</keyword>
<protein>
    <recommendedName>
        <fullName evidence="2">AAA+ ATPase domain-containing protein</fullName>
    </recommendedName>
</protein>
<evidence type="ECO:0000259" key="2">
    <source>
        <dbReference type="SMART" id="SM00382"/>
    </source>
</evidence>
<dbReference type="PROSITE" id="PS00674">
    <property type="entry name" value="AAA"/>
    <property type="match status" value="1"/>
</dbReference>
<dbReference type="PANTHER" id="PTHR23074">
    <property type="entry name" value="AAA DOMAIN-CONTAINING"/>
    <property type="match status" value="1"/>
</dbReference>
<evidence type="ECO:0000256" key="1">
    <source>
        <dbReference type="SAM" id="Coils"/>
    </source>
</evidence>
<name>A0A815Z028_9BILA</name>